<evidence type="ECO:0000256" key="3">
    <source>
        <dbReference type="ARBA" id="ARBA00023002"/>
    </source>
</evidence>
<dbReference type="Gene3D" id="3.40.50.720">
    <property type="entry name" value="NAD(P)-binding Rossmann-like Domain"/>
    <property type="match status" value="1"/>
</dbReference>
<accession>A0ABY6J0F4</accession>
<dbReference type="InterPro" id="IPR002328">
    <property type="entry name" value="ADH_Zn_CS"/>
</dbReference>
<dbReference type="Pfam" id="PF08240">
    <property type="entry name" value="ADH_N"/>
    <property type="match status" value="1"/>
</dbReference>
<dbReference type="InterPro" id="IPR013154">
    <property type="entry name" value="ADH-like_N"/>
</dbReference>
<dbReference type="InterPro" id="IPR013149">
    <property type="entry name" value="ADH-like_C"/>
</dbReference>
<comment type="cofactor">
    <cofactor evidence="4">
        <name>Zn(2+)</name>
        <dbReference type="ChEBI" id="CHEBI:29105"/>
    </cofactor>
</comment>
<gene>
    <name evidence="6" type="ORF">MKQ68_17060</name>
</gene>
<feature type="domain" description="Enoyl reductase (ER)" evidence="5">
    <location>
        <begin position="14"/>
        <end position="350"/>
    </location>
</feature>
<sequence length="354" mass="38637">MEQTMKAALKTEEGTFEVTDVDIPEIPGDDWVLARIRVAGICGTDLRHWKKKEPELVHEIMGHEMAGEVVKIGSAVKHVKPGDRVVIETVLGDGDCDWCRVQQYNLCPNLYKVRMKTVSRAFASYVTGPATKFHKLPDHVSFEEATVLDTFSVCMHAMQLSGIRINDTVVIIGAGPIGLGQLQLAKVAGATVIITDVVDSSLELATSLGADLVINTKKENGEDSIRRFTHGRGADITFECAGGPSMPETLKQAVLYTRIGGKIVIVGGFDPGDIAIPLPWQHIQIAEIQLIPSASYSFWGIDSEMRMCLDLLAKGRINAKKMITHSFSIDDINEAFETAMDKEKTGAVFVALTI</sequence>
<dbReference type="InterPro" id="IPR020843">
    <property type="entry name" value="ER"/>
</dbReference>
<dbReference type="SUPFAM" id="SSF51735">
    <property type="entry name" value="NAD(P)-binding Rossmann-fold domains"/>
    <property type="match status" value="1"/>
</dbReference>
<evidence type="ECO:0000256" key="1">
    <source>
        <dbReference type="ARBA" id="ARBA00022723"/>
    </source>
</evidence>
<dbReference type="Proteomes" id="UP001162741">
    <property type="component" value="Chromosome"/>
</dbReference>
<evidence type="ECO:0000259" key="5">
    <source>
        <dbReference type="SMART" id="SM00829"/>
    </source>
</evidence>
<keyword evidence="3" id="KW-0560">Oxidoreductase</keyword>
<keyword evidence="2 4" id="KW-0862">Zinc</keyword>
<dbReference type="PROSITE" id="PS00059">
    <property type="entry name" value="ADH_ZINC"/>
    <property type="match status" value="1"/>
</dbReference>
<comment type="similarity">
    <text evidence="4">Belongs to the zinc-containing alcohol dehydrogenase family.</text>
</comment>
<dbReference type="PANTHER" id="PTHR43401">
    <property type="entry name" value="L-THREONINE 3-DEHYDROGENASE"/>
    <property type="match status" value="1"/>
</dbReference>
<dbReference type="Pfam" id="PF00107">
    <property type="entry name" value="ADH_zinc_N"/>
    <property type="match status" value="1"/>
</dbReference>
<dbReference type="EMBL" id="CP107006">
    <property type="protein sequence ID" value="UYQ91799.1"/>
    <property type="molecule type" value="Genomic_DNA"/>
</dbReference>
<reference evidence="6" key="1">
    <citation type="submission" date="2022-10" db="EMBL/GenBank/DDBJ databases">
        <title>Chitinophaga sp. nov., isolated from soil.</title>
        <authorList>
            <person name="Jeon C.O."/>
        </authorList>
    </citation>
    <scope>NUCLEOTIDE SEQUENCE</scope>
    <source>
        <strain evidence="6">R8</strain>
    </source>
</reference>
<dbReference type="PANTHER" id="PTHR43401:SF2">
    <property type="entry name" value="L-THREONINE 3-DEHYDROGENASE"/>
    <property type="match status" value="1"/>
</dbReference>
<dbReference type="RefSeq" id="WP_264280168.1">
    <property type="nucleotide sequence ID" value="NZ_CP107006.1"/>
</dbReference>
<proteinExistence type="inferred from homology"/>
<evidence type="ECO:0000256" key="2">
    <source>
        <dbReference type="ARBA" id="ARBA00022833"/>
    </source>
</evidence>
<evidence type="ECO:0000256" key="4">
    <source>
        <dbReference type="RuleBase" id="RU361277"/>
    </source>
</evidence>
<dbReference type="InterPro" id="IPR050129">
    <property type="entry name" value="Zn_alcohol_dh"/>
</dbReference>
<organism evidence="6 7">
    <name type="scientific">Chitinophaga horti</name>
    <dbReference type="NCBI Taxonomy" id="2920382"/>
    <lineage>
        <taxon>Bacteria</taxon>
        <taxon>Pseudomonadati</taxon>
        <taxon>Bacteroidota</taxon>
        <taxon>Chitinophagia</taxon>
        <taxon>Chitinophagales</taxon>
        <taxon>Chitinophagaceae</taxon>
        <taxon>Chitinophaga</taxon>
    </lineage>
</organism>
<name>A0ABY6J0F4_9BACT</name>
<dbReference type="Gene3D" id="3.90.180.10">
    <property type="entry name" value="Medium-chain alcohol dehydrogenases, catalytic domain"/>
    <property type="match status" value="1"/>
</dbReference>
<evidence type="ECO:0000313" key="7">
    <source>
        <dbReference type="Proteomes" id="UP001162741"/>
    </source>
</evidence>
<dbReference type="SMART" id="SM00829">
    <property type="entry name" value="PKS_ER"/>
    <property type="match status" value="1"/>
</dbReference>
<dbReference type="InterPro" id="IPR036291">
    <property type="entry name" value="NAD(P)-bd_dom_sf"/>
</dbReference>
<keyword evidence="1 4" id="KW-0479">Metal-binding</keyword>
<evidence type="ECO:0000313" key="6">
    <source>
        <dbReference type="EMBL" id="UYQ91799.1"/>
    </source>
</evidence>
<dbReference type="InterPro" id="IPR011032">
    <property type="entry name" value="GroES-like_sf"/>
</dbReference>
<keyword evidence="7" id="KW-1185">Reference proteome</keyword>
<dbReference type="SUPFAM" id="SSF50129">
    <property type="entry name" value="GroES-like"/>
    <property type="match status" value="1"/>
</dbReference>
<protein>
    <submittedName>
        <fullName evidence="6">Alcohol dehydrogenase catalytic domain-containing protein</fullName>
    </submittedName>
</protein>